<protein>
    <submittedName>
        <fullName evidence="1">Uncharacterized protein</fullName>
    </submittedName>
</protein>
<dbReference type="Proteomes" id="UP000231057">
    <property type="component" value="Chromosome"/>
</dbReference>
<accession>A0A2D2Q1E2</accession>
<dbReference type="RefSeq" id="WP_099798675.1">
    <property type="nucleotide sequence ID" value="NZ_CP018092.1"/>
</dbReference>
<dbReference type="KEGG" id="slw:BRW62_05695"/>
<dbReference type="OrthoDB" id="511752at2"/>
<reference evidence="1 2" key="1">
    <citation type="submission" date="2016-11" db="EMBL/GenBank/DDBJ databases">
        <title>Complete genome sequence of thermophilic cyanobacteria strain Synechococcus sp. PCC6715.</title>
        <authorList>
            <person name="Tang J."/>
            <person name="Daroch M."/>
            <person name="Liang Y."/>
            <person name="Jiang D."/>
            <person name="Shah M."/>
        </authorList>
    </citation>
    <scope>NUCLEOTIDE SEQUENCE [LARGE SCALE GENOMIC DNA]</scope>
    <source>
        <strain evidence="1 2">PCC 6715</strain>
    </source>
</reference>
<proteinExistence type="predicted"/>
<gene>
    <name evidence="1" type="ORF">BRW62_05695</name>
</gene>
<evidence type="ECO:0000313" key="1">
    <source>
        <dbReference type="EMBL" id="ATS18331.1"/>
    </source>
</evidence>
<name>A0A2D2Q1E2_PARLV</name>
<keyword evidence="2" id="KW-1185">Reference proteome</keyword>
<reference evidence="2" key="2">
    <citation type="journal article" date="2022" name="Front. Microbiol.">
        <title>Comparative Genomic Analysis Revealed Distinct Molecular Components and Organization of CO2-Concentrating Mechanism in Thermophilic Cyanobacteria.</title>
        <authorList>
            <person name="Tang J."/>
            <person name="Zhou H."/>
            <person name="Yao D."/>
            <person name="Riaz S."/>
            <person name="You D."/>
            <person name="Klepacz-Smolka A."/>
            <person name="Daroch M."/>
        </authorList>
    </citation>
    <scope>NUCLEOTIDE SEQUENCE [LARGE SCALE GENOMIC DNA]</scope>
    <source>
        <strain evidence="2">PCC 6715</strain>
    </source>
</reference>
<sequence length="176" mass="19909">MAYSSLATLLDRLGQTSEWQQPQHFLRLLEQWPHIAGEIIAQQSFPVNLNAQGILTVAVASSTWAHHLTFLRSQLLAKIQHTLGIELQDIRFSHRYWSAPRPAPPATTTPLQRATTLPKLQNPAKTPQEAFQRWQQQVQQRSRSLGTCPVCQCPTPATELHSWGVCGLCYVRQRPV</sequence>
<dbReference type="PANTHER" id="PTHR36456">
    <property type="entry name" value="UPF0232 PROTEIN SCO3875"/>
    <property type="match status" value="1"/>
</dbReference>
<dbReference type="AlphaFoldDB" id="A0A2D2Q1E2"/>
<dbReference type="PANTHER" id="PTHR36456:SF1">
    <property type="entry name" value="UPF0232 PROTEIN SCO3875"/>
    <property type="match status" value="1"/>
</dbReference>
<evidence type="ECO:0000313" key="2">
    <source>
        <dbReference type="Proteomes" id="UP000231057"/>
    </source>
</evidence>
<dbReference type="EMBL" id="CP018092">
    <property type="protein sequence ID" value="ATS18331.1"/>
    <property type="molecule type" value="Genomic_DNA"/>
</dbReference>
<dbReference type="InterPro" id="IPR007922">
    <property type="entry name" value="DciA-like"/>
</dbReference>
<organism evidence="1 2">
    <name type="scientific">Parathermosynechococcus lividus PCC 6715</name>
    <dbReference type="NCBI Taxonomy" id="1917166"/>
    <lineage>
        <taxon>Bacteria</taxon>
        <taxon>Bacillati</taxon>
        <taxon>Cyanobacteriota</taxon>
        <taxon>Cyanophyceae</taxon>
        <taxon>Acaryochloridales</taxon>
        <taxon>Thermosynechococcaceae</taxon>
        <taxon>Parathermosynechococcus</taxon>
    </lineage>
</organism>
<dbReference type="Pfam" id="PF05258">
    <property type="entry name" value="DciA"/>
    <property type="match status" value="1"/>
</dbReference>